<proteinExistence type="predicted"/>
<dbReference type="CDD" id="cd02145">
    <property type="entry name" value="BluB"/>
    <property type="match status" value="1"/>
</dbReference>
<evidence type="ECO:0000259" key="1">
    <source>
        <dbReference type="Pfam" id="PF00881"/>
    </source>
</evidence>
<dbReference type="Gene3D" id="3.40.109.10">
    <property type="entry name" value="NADH Oxidase"/>
    <property type="match status" value="1"/>
</dbReference>
<comment type="caution">
    <text evidence="2">The sequence shown here is derived from an EMBL/GenBank/DDBJ whole genome shotgun (WGS) entry which is preliminary data.</text>
</comment>
<dbReference type="EMBL" id="PVUF01000008">
    <property type="protein sequence ID" value="PRZ46970.1"/>
    <property type="molecule type" value="Genomic_DNA"/>
</dbReference>
<dbReference type="InterPro" id="IPR050627">
    <property type="entry name" value="Nitroreductase/BluB"/>
</dbReference>
<dbReference type="OrthoDB" id="9773807at2"/>
<evidence type="ECO:0000313" key="3">
    <source>
        <dbReference type="Proteomes" id="UP000237718"/>
    </source>
</evidence>
<dbReference type="InterPro" id="IPR000415">
    <property type="entry name" value="Nitroreductase-like"/>
</dbReference>
<dbReference type="NCBIfam" id="TIGR02476">
    <property type="entry name" value="BluB"/>
    <property type="match status" value="1"/>
</dbReference>
<dbReference type="AlphaFoldDB" id="A0A2T1AEE7"/>
<dbReference type="Pfam" id="PF00881">
    <property type="entry name" value="Nitroreductase"/>
    <property type="match status" value="1"/>
</dbReference>
<dbReference type="InterPro" id="IPR012825">
    <property type="entry name" value="BluB"/>
</dbReference>
<protein>
    <submittedName>
        <fullName evidence="2">Cob(II)yrinic acid a,c-diamide reductase /5,6-dimethylbenzimidazole synthase</fullName>
    </submittedName>
</protein>
<gene>
    <name evidence="2" type="ORF">CLV89_108116</name>
</gene>
<feature type="domain" description="Nitroreductase" evidence="1">
    <location>
        <begin position="27"/>
        <end position="190"/>
    </location>
</feature>
<reference evidence="2 3" key="1">
    <citation type="submission" date="2018-03" db="EMBL/GenBank/DDBJ databases">
        <title>Genomic Encyclopedia of Archaeal and Bacterial Type Strains, Phase II (KMG-II): from individual species to whole genera.</title>
        <authorList>
            <person name="Goeker M."/>
        </authorList>
    </citation>
    <scope>NUCLEOTIDE SEQUENCE [LARGE SCALE GENOMIC DNA]</scope>
    <source>
        <strain evidence="2 3">DSM 25328</strain>
    </source>
</reference>
<name>A0A2T1AEE7_TRISK</name>
<dbReference type="RefSeq" id="WP_106164223.1">
    <property type="nucleotide sequence ID" value="NZ_JBLWXK010000012.1"/>
</dbReference>
<evidence type="ECO:0000313" key="2">
    <source>
        <dbReference type="EMBL" id="PRZ46970.1"/>
    </source>
</evidence>
<dbReference type="InterPro" id="IPR029479">
    <property type="entry name" value="Nitroreductase"/>
</dbReference>
<organism evidence="2 3">
    <name type="scientific">Tritonibacter scottomollicae</name>
    <name type="common">Epibacterium scottomollicae</name>
    <dbReference type="NCBI Taxonomy" id="483013"/>
    <lineage>
        <taxon>Bacteria</taxon>
        <taxon>Pseudomonadati</taxon>
        <taxon>Pseudomonadota</taxon>
        <taxon>Alphaproteobacteria</taxon>
        <taxon>Rhodobacterales</taxon>
        <taxon>Paracoccaceae</taxon>
        <taxon>Tritonibacter</taxon>
    </lineage>
</organism>
<dbReference type="SUPFAM" id="SSF55469">
    <property type="entry name" value="FMN-dependent nitroreductase-like"/>
    <property type="match status" value="1"/>
</dbReference>
<dbReference type="GO" id="GO:0016491">
    <property type="term" value="F:oxidoreductase activity"/>
    <property type="evidence" value="ECO:0007669"/>
    <property type="project" value="InterPro"/>
</dbReference>
<accession>A0A2T1AEE7</accession>
<dbReference type="PANTHER" id="PTHR23026:SF123">
    <property type="entry name" value="NAD(P)H NITROREDUCTASE RV3131-RELATED"/>
    <property type="match status" value="1"/>
</dbReference>
<dbReference type="PANTHER" id="PTHR23026">
    <property type="entry name" value="NADPH NITROREDUCTASE"/>
    <property type="match status" value="1"/>
</dbReference>
<dbReference type="Proteomes" id="UP000237718">
    <property type="component" value="Unassembled WGS sequence"/>
</dbReference>
<sequence>MTGSAQDAMGCFPQAFRAELDLLMKLRRDVRRFRTDPVDEAVLTRCLSAVSLAPSVGLSEPWRIIRVESEAARAAALKNFEAANAEALADYSDDRAASYARLKLSGMREAPVQIAFYCDDETDKGHGLGARTMPEMRRYSVVTAITLFWLALRAEGLGLGWVSVLDPEQMTRDLNVPAGWRLIGYFCIGHPEHLSDTPELEQEGWEQRFAALPVETR</sequence>